<dbReference type="EMBL" id="QICM01000003">
    <property type="protein sequence ID" value="PXV69424.1"/>
    <property type="molecule type" value="Genomic_DNA"/>
</dbReference>
<dbReference type="EMBL" id="FNEH01000007">
    <property type="protein sequence ID" value="SDI50905.1"/>
    <property type="molecule type" value="Genomic_DNA"/>
</dbReference>
<accession>A0A1G6PCV7</accession>
<dbReference type="Proteomes" id="UP000198612">
    <property type="component" value="Unassembled WGS sequence"/>
</dbReference>
<sequence length="140" mass="16371">MKKITIDINILLDFLNKRNKHKQAAQIIELCNVNKIQGYLCAHEITTLAYFLMKNYNDSQKVKFVLNEFLDMFKLIPITETILRRSLNLEINDFEDAVIDVSSYENEIDYIITRNLDDFKKGNVKSLSPTEFLAIFSKDN</sequence>
<dbReference type="Proteomes" id="UP000198945">
    <property type="component" value="Unassembled WGS sequence"/>
</dbReference>
<dbReference type="AlphaFoldDB" id="A0A1G6PCV7"/>
<dbReference type="EMBL" id="FMYT01000013">
    <property type="protein sequence ID" value="SDC77155.1"/>
    <property type="molecule type" value="Genomic_DNA"/>
</dbReference>
<evidence type="ECO:0000313" key="3">
    <source>
        <dbReference type="EMBL" id="SDC77155.1"/>
    </source>
</evidence>
<dbReference type="Proteomes" id="UP000324896">
    <property type="component" value="Unassembled WGS sequence"/>
</dbReference>
<dbReference type="Pfam" id="PF13470">
    <property type="entry name" value="PIN_3"/>
    <property type="match status" value="1"/>
</dbReference>
<dbReference type="Proteomes" id="UP000199519">
    <property type="component" value="Unassembled WGS sequence"/>
</dbReference>
<dbReference type="EMBL" id="FOHG01000001">
    <property type="protein sequence ID" value="SES61400.1"/>
    <property type="molecule type" value="Genomic_DNA"/>
</dbReference>
<dbReference type="STRING" id="54121.SAMN04515653_1065"/>
<evidence type="ECO:0000313" key="4">
    <source>
        <dbReference type="EMBL" id="SDE74714.1"/>
    </source>
</evidence>
<dbReference type="RefSeq" id="WP_073160972.1">
    <property type="nucleotide sequence ID" value="NZ_FMYT01000013.1"/>
</dbReference>
<evidence type="ECO:0000313" key="5">
    <source>
        <dbReference type="EMBL" id="SDI50905.1"/>
    </source>
</evidence>
<name>A0A1G6PCV7_9FIRM</name>
<evidence type="ECO:0000259" key="1">
    <source>
        <dbReference type="Pfam" id="PF13470"/>
    </source>
</evidence>
<evidence type="ECO:0000313" key="11">
    <source>
        <dbReference type="Proteomes" id="UP000324896"/>
    </source>
</evidence>
<reference evidence="2 10" key="3">
    <citation type="submission" date="2018-04" db="EMBL/GenBank/DDBJ databases">
        <title>Subsurface microbial communities from deep shales in Ohio and West Virginia, USA.</title>
        <authorList>
            <person name="Wrighton K."/>
        </authorList>
    </citation>
    <scope>NUCLEOTIDE SEQUENCE [LARGE SCALE GENOMIC DNA]</scope>
    <source>
        <strain evidence="2 10">MSL28</strain>
    </source>
</reference>
<dbReference type="Gene3D" id="3.40.50.1010">
    <property type="entry name" value="5'-nuclease"/>
    <property type="match status" value="1"/>
</dbReference>
<dbReference type="InterPro" id="IPR029060">
    <property type="entry name" value="PIN-like_dom_sf"/>
</dbReference>
<dbReference type="OrthoDB" id="9787727at2"/>
<dbReference type="InterPro" id="IPR002716">
    <property type="entry name" value="PIN_dom"/>
</dbReference>
<reference evidence="5 8" key="2">
    <citation type="submission" date="2016-10" db="EMBL/GenBank/DDBJ databases">
        <authorList>
            <person name="de Groot N.N."/>
        </authorList>
    </citation>
    <scope>NUCLEOTIDE SEQUENCE [LARGE SCALE GENOMIC DNA]</scope>
    <source>
        <strain evidence="5 8">WG7</strain>
    </source>
</reference>
<dbReference type="Proteomes" id="UP000247389">
    <property type="component" value="Unassembled WGS sequence"/>
</dbReference>
<organism evidence="3 11">
    <name type="scientific">Halanaerobium congolense</name>
    <dbReference type="NCBI Taxonomy" id="54121"/>
    <lineage>
        <taxon>Bacteria</taxon>
        <taxon>Bacillati</taxon>
        <taxon>Bacillota</taxon>
        <taxon>Clostridia</taxon>
        <taxon>Halanaerobiales</taxon>
        <taxon>Halanaerobiaceae</taxon>
        <taxon>Halanaerobium</taxon>
    </lineage>
</organism>
<dbReference type="EMBL" id="FNBJ01000001">
    <property type="protein sequence ID" value="SDE74714.1"/>
    <property type="molecule type" value="Genomic_DNA"/>
</dbReference>
<evidence type="ECO:0000313" key="9">
    <source>
        <dbReference type="Proteomes" id="UP000199519"/>
    </source>
</evidence>
<proteinExistence type="predicted"/>
<evidence type="ECO:0000313" key="7">
    <source>
        <dbReference type="Proteomes" id="UP000198612"/>
    </source>
</evidence>
<gene>
    <name evidence="2" type="ORF">C8C78_103138</name>
    <name evidence="3" type="ORF">SAMN04488597_11385</name>
    <name evidence="4" type="ORF">SAMN04488598_101278</name>
    <name evidence="6" type="ORF">SAMN04515652_10113</name>
    <name evidence="5" type="ORF">SAMN04515654_107130</name>
</gene>
<keyword evidence="9" id="KW-1185">Reference proteome</keyword>
<evidence type="ECO:0000313" key="10">
    <source>
        <dbReference type="Proteomes" id="UP000247389"/>
    </source>
</evidence>
<protein>
    <submittedName>
        <fullName evidence="3">PIN domain-containing protein</fullName>
    </submittedName>
</protein>
<evidence type="ECO:0000313" key="2">
    <source>
        <dbReference type="EMBL" id="PXV69424.1"/>
    </source>
</evidence>
<reference evidence="7 9" key="1">
    <citation type="submission" date="2016-10" db="EMBL/GenBank/DDBJ databases">
        <authorList>
            <person name="Varghese N."/>
            <person name="Submissions S."/>
        </authorList>
    </citation>
    <scope>NUCLEOTIDE SEQUENCE [LARGE SCALE GENOMIC DNA]</scope>
    <source>
        <strain evidence="3 11">WG10</strain>
        <strain evidence="4 9">WG2</strain>
        <strain evidence="6 7">WG5</strain>
    </source>
</reference>
<evidence type="ECO:0000313" key="8">
    <source>
        <dbReference type="Proteomes" id="UP000198945"/>
    </source>
</evidence>
<evidence type="ECO:0000313" key="6">
    <source>
        <dbReference type="EMBL" id="SES61400.1"/>
    </source>
</evidence>
<dbReference type="SUPFAM" id="SSF88723">
    <property type="entry name" value="PIN domain-like"/>
    <property type="match status" value="1"/>
</dbReference>
<feature type="domain" description="PIN" evidence="1">
    <location>
        <begin position="4"/>
        <end position="116"/>
    </location>
</feature>